<dbReference type="PANTHER" id="PTHR45662:SF7">
    <property type="entry name" value="SACI DOMAIN PROTEIN (AFU_ORTHOLOGUE AFUA_1G15890)"/>
    <property type="match status" value="1"/>
</dbReference>
<dbReference type="OrthoDB" id="405996at2759"/>
<feature type="region of interest" description="Disordered" evidence="1">
    <location>
        <begin position="900"/>
        <end position="939"/>
    </location>
</feature>
<evidence type="ECO:0000259" key="2">
    <source>
        <dbReference type="PROSITE" id="PS50275"/>
    </source>
</evidence>
<feature type="domain" description="SAC" evidence="2">
    <location>
        <begin position="331"/>
        <end position="698"/>
    </location>
</feature>
<feature type="compositionally biased region" description="Basic residues" evidence="1">
    <location>
        <begin position="920"/>
        <end position="929"/>
    </location>
</feature>
<feature type="region of interest" description="Disordered" evidence="1">
    <location>
        <begin position="165"/>
        <end position="211"/>
    </location>
</feature>
<dbReference type="Pfam" id="PF02383">
    <property type="entry name" value="Syja_N"/>
    <property type="match status" value="1"/>
</dbReference>
<feature type="domain" description="HSac2" evidence="3">
    <location>
        <begin position="770"/>
        <end position="934"/>
    </location>
</feature>
<dbReference type="GO" id="GO:0005783">
    <property type="term" value="C:endoplasmic reticulum"/>
    <property type="evidence" value="ECO:0007669"/>
    <property type="project" value="TreeGrafter"/>
</dbReference>
<dbReference type="EMBL" id="ML170165">
    <property type="protein sequence ID" value="TDL25045.1"/>
    <property type="molecule type" value="Genomic_DNA"/>
</dbReference>
<dbReference type="AlphaFoldDB" id="A0A4Y7QC92"/>
<feature type="compositionally biased region" description="Polar residues" evidence="1">
    <location>
        <begin position="930"/>
        <end position="939"/>
    </location>
</feature>
<evidence type="ECO:0008006" key="6">
    <source>
        <dbReference type="Google" id="ProtNLM"/>
    </source>
</evidence>
<dbReference type="Pfam" id="PF12456">
    <property type="entry name" value="hSac2"/>
    <property type="match status" value="1"/>
</dbReference>
<dbReference type="Proteomes" id="UP000294933">
    <property type="component" value="Unassembled WGS sequence"/>
</dbReference>
<evidence type="ECO:0000313" key="5">
    <source>
        <dbReference type="Proteomes" id="UP000294933"/>
    </source>
</evidence>
<dbReference type="GO" id="GO:0046856">
    <property type="term" value="P:phosphatidylinositol dephosphorylation"/>
    <property type="evidence" value="ECO:0007669"/>
    <property type="project" value="TreeGrafter"/>
</dbReference>
<evidence type="ECO:0000256" key="1">
    <source>
        <dbReference type="SAM" id="MobiDB-lite"/>
    </source>
</evidence>
<dbReference type="InterPro" id="IPR002013">
    <property type="entry name" value="SAC_dom"/>
</dbReference>
<sequence>MKKLFRKSQGSPAPVPIQKIVHPSDSVFPTSLPPKYTIPAIPHPCHHKLSVLVTKEGLLLRPIVDGVNSVGAHLRLGWGKHVQLEELHGDGDGEGTDWTQAAVIFGILGTMQLFSESCLFVITARKAVGHLLSQSHSVYEIKSVASIPLEETRARTAVDAIVARNREQNQSIHTTVHDDSPDDLRDNAPPTDAITSPPNSESVQQKVTFSDQSDIRVLSPAAVSSFNSSSRPLFPAMSGASTPLMEPDTPPPTVAKALAARLTFWNRLSHRQPSVAEEEPLHGSDDDSEDDHTEGLEDPDDVIKQIVESAPQPSTIEQKHSELDSKISKECIKLFGKGGMYLSYNFDITTSLQHKQQQLAGTRSRPPDFKSSGNISQPDEVDVTVEPNTNLPLWRRVDKQFWWNEWMLQPFIEAGLHPYVLPVMQGFYQIAAFHLPREPTDTLEESENILIDYIIISRRSRDRAGLRYQRRGIDDDANVANFVETESIMRVDRQGTLNVFSYVQIRGSIPLFWTQSGYSLKPPPVLSSDRTHEQNLSAIRRHFKKTLPLYGPHTLVNLAEQHGKEGAITRAYEKYANELAWKDVHYTGYDFHAETKGMKYENIAKLIDEMDRIFETQGFLWVCGTTALSEQKGVFRVNCIDCLDRTNVFQSAFGRHVLATQLSAVALLNRDIGRTEVDIIFNDLWANNGDAISRAYAGTSALKGDFTRTGKRDIGGILNDGMNSLARMYASTFSDWFSQAVIDFTVGHRALSVFSEFLLKLQTTDPRERIRISNIRADAIATSVSRVLSEGERLLSGWTLFSPMNLNTKIGDKFEEKVVLLSADALYVISYDYTLEKVAKYDRLPLGNILGIMKGAYILSTLEEGSRDVLQNYGFVVNFLNSGQTTRVTSYSFRNSADFPDELQSIPDRGSPSTSASRGSRPKPVRSKSRLSQMISGSRSVGDQLSSYVAFKSLPVDPMHMRRAKEGFEELSIGSDDLSRAETCKDAVNVIVDAIVRACADVGNSNPSIVTESEIVSLAEAQRMTTVYAKMEYGLKRLLWLGG</sequence>
<accession>A0A4Y7QC92</accession>
<feature type="compositionally biased region" description="Polar residues" evidence="1">
    <location>
        <begin position="193"/>
        <end position="211"/>
    </location>
</feature>
<dbReference type="PROSITE" id="PS50275">
    <property type="entry name" value="SAC"/>
    <property type="match status" value="1"/>
</dbReference>
<feature type="compositionally biased region" description="Basic and acidic residues" evidence="1">
    <location>
        <begin position="175"/>
        <end position="186"/>
    </location>
</feature>
<evidence type="ECO:0000259" key="3">
    <source>
        <dbReference type="PROSITE" id="PS51791"/>
    </source>
</evidence>
<dbReference type="VEuPathDB" id="FungiDB:BD410DRAFT_718891"/>
<protein>
    <recommendedName>
        <fullName evidence="6">SAC domain-containing protein</fullName>
    </recommendedName>
</protein>
<feature type="compositionally biased region" description="Acidic residues" evidence="1">
    <location>
        <begin position="286"/>
        <end position="297"/>
    </location>
</feature>
<dbReference type="InterPro" id="IPR022158">
    <property type="entry name" value="Inositol_phosphatase"/>
</dbReference>
<organism evidence="4 5">
    <name type="scientific">Rickenella mellea</name>
    <dbReference type="NCBI Taxonomy" id="50990"/>
    <lineage>
        <taxon>Eukaryota</taxon>
        <taxon>Fungi</taxon>
        <taxon>Dikarya</taxon>
        <taxon>Basidiomycota</taxon>
        <taxon>Agaricomycotina</taxon>
        <taxon>Agaricomycetes</taxon>
        <taxon>Hymenochaetales</taxon>
        <taxon>Rickenellaceae</taxon>
        <taxon>Rickenella</taxon>
    </lineage>
</organism>
<reference evidence="4 5" key="1">
    <citation type="submission" date="2018-06" db="EMBL/GenBank/DDBJ databases">
        <title>A transcriptomic atlas of mushroom development highlights an independent origin of complex multicellularity.</title>
        <authorList>
            <consortium name="DOE Joint Genome Institute"/>
            <person name="Krizsan K."/>
            <person name="Almasi E."/>
            <person name="Merenyi Z."/>
            <person name="Sahu N."/>
            <person name="Viragh M."/>
            <person name="Koszo T."/>
            <person name="Mondo S."/>
            <person name="Kiss B."/>
            <person name="Balint B."/>
            <person name="Kues U."/>
            <person name="Barry K."/>
            <person name="Hegedus J.C."/>
            <person name="Henrissat B."/>
            <person name="Johnson J."/>
            <person name="Lipzen A."/>
            <person name="Ohm R."/>
            <person name="Nagy I."/>
            <person name="Pangilinan J."/>
            <person name="Yan J."/>
            <person name="Xiong Y."/>
            <person name="Grigoriev I.V."/>
            <person name="Hibbett D.S."/>
            <person name="Nagy L.G."/>
        </authorList>
    </citation>
    <scope>NUCLEOTIDE SEQUENCE [LARGE SCALE GENOMIC DNA]</scope>
    <source>
        <strain evidence="4 5">SZMC22713</strain>
    </source>
</reference>
<proteinExistence type="predicted"/>
<evidence type="ECO:0000313" key="4">
    <source>
        <dbReference type="EMBL" id="TDL25045.1"/>
    </source>
</evidence>
<keyword evidence="5" id="KW-1185">Reference proteome</keyword>
<dbReference type="InterPro" id="IPR034753">
    <property type="entry name" value="hSac2"/>
</dbReference>
<name>A0A4Y7QC92_9AGAM</name>
<feature type="region of interest" description="Disordered" evidence="1">
    <location>
        <begin position="271"/>
        <end position="297"/>
    </location>
</feature>
<gene>
    <name evidence="4" type="ORF">BD410DRAFT_718891</name>
</gene>
<dbReference type="PANTHER" id="PTHR45662">
    <property type="entry name" value="PHOSPHATIDYLINOSITIDE PHOSPHATASE SAC1"/>
    <property type="match status" value="1"/>
</dbReference>
<feature type="region of interest" description="Disordered" evidence="1">
    <location>
        <begin position="357"/>
        <end position="382"/>
    </location>
</feature>
<dbReference type="PROSITE" id="PS51791">
    <property type="entry name" value="HSAC2"/>
    <property type="match status" value="1"/>
</dbReference>
<dbReference type="GO" id="GO:0043812">
    <property type="term" value="F:phosphatidylinositol-4-phosphate phosphatase activity"/>
    <property type="evidence" value="ECO:0007669"/>
    <property type="project" value="TreeGrafter"/>
</dbReference>
<dbReference type="STRING" id="50990.A0A4Y7QC92"/>